<dbReference type="Proteomes" id="UP000596660">
    <property type="component" value="Unplaced"/>
</dbReference>
<feature type="domain" description="AP2/ERF" evidence="8">
    <location>
        <begin position="117"/>
        <end position="176"/>
    </location>
</feature>
<feature type="compositionally biased region" description="Low complexity" evidence="7">
    <location>
        <begin position="67"/>
        <end position="101"/>
    </location>
</feature>
<dbReference type="PROSITE" id="PS51032">
    <property type="entry name" value="AP2_ERF"/>
    <property type="match status" value="1"/>
</dbReference>
<keyword evidence="3" id="KW-0238">DNA-binding</keyword>
<sequence>MEATSNQYYVYNDRPRSWQLSPEQEMNVMVSALRNVIAGGRGGSVGGSGSQNPSDDGSRLVLEALQQNQNTSTSSPSASATSLNFPPNSENSNNGRNSSTSGGNGGPKRRRKYNRNRFRGVRQRPWGKWAAEIRDPHRAVRVWLGTFETAEDAAREYDRAAVRFREPETSGFVQIADGMEISSWVDDMIDNSPPFE</sequence>
<evidence type="ECO:0000256" key="3">
    <source>
        <dbReference type="ARBA" id="ARBA00023125"/>
    </source>
</evidence>
<accession>A0A803KSC7</accession>
<reference evidence="9" key="1">
    <citation type="journal article" date="2017" name="Nature">
        <title>The genome of Chenopodium quinoa.</title>
        <authorList>
            <person name="Jarvis D.E."/>
            <person name="Ho Y.S."/>
            <person name="Lightfoot D.J."/>
            <person name="Schmoeckel S.M."/>
            <person name="Li B."/>
            <person name="Borm T.J.A."/>
            <person name="Ohyanagi H."/>
            <person name="Mineta K."/>
            <person name="Michell C.T."/>
            <person name="Saber N."/>
            <person name="Kharbatia N.M."/>
            <person name="Rupper R.R."/>
            <person name="Sharp A.R."/>
            <person name="Dally N."/>
            <person name="Boughton B.A."/>
            <person name="Woo Y.H."/>
            <person name="Gao G."/>
            <person name="Schijlen E.G.W.M."/>
            <person name="Guo X."/>
            <person name="Momin A.A."/>
            <person name="Negrao S."/>
            <person name="Al-Babili S."/>
            <person name="Gehring C."/>
            <person name="Roessner U."/>
            <person name="Jung C."/>
            <person name="Murphy K."/>
            <person name="Arold S.T."/>
            <person name="Gojobori T."/>
            <person name="van der Linden C.G."/>
            <person name="van Loo E.N."/>
            <person name="Jellen E.N."/>
            <person name="Maughan P.J."/>
            <person name="Tester M."/>
        </authorList>
    </citation>
    <scope>NUCLEOTIDE SEQUENCE [LARGE SCALE GENOMIC DNA]</scope>
    <source>
        <strain evidence="9">cv. PI 614886</strain>
    </source>
</reference>
<evidence type="ECO:0000256" key="7">
    <source>
        <dbReference type="SAM" id="MobiDB-lite"/>
    </source>
</evidence>
<dbReference type="PANTHER" id="PTHR31194">
    <property type="entry name" value="SHN SHINE , DNA BINDING / TRANSCRIPTION FACTOR"/>
    <property type="match status" value="1"/>
</dbReference>
<name>A0A803KSC7_CHEQI</name>
<evidence type="ECO:0000313" key="9">
    <source>
        <dbReference type="EnsemblPlants" id="AUR62001935-RA:cds"/>
    </source>
</evidence>
<dbReference type="FunFam" id="3.30.730.10:FF:000005">
    <property type="entry name" value="ethylene-responsive transcription factor RAP2-11"/>
    <property type="match status" value="1"/>
</dbReference>
<dbReference type="CDD" id="cd00018">
    <property type="entry name" value="AP2"/>
    <property type="match status" value="1"/>
</dbReference>
<dbReference type="OMA" id="CQENECY"/>
<evidence type="ECO:0000256" key="1">
    <source>
        <dbReference type="ARBA" id="ARBA00004123"/>
    </source>
</evidence>
<keyword evidence="5" id="KW-0539">Nucleus</keyword>
<comment type="similarity">
    <text evidence="6">Belongs to the AP2/ERF transcription factor family. ERF subfamily.</text>
</comment>
<dbReference type="PRINTS" id="PR00367">
    <property type="entry name" value="ETHRSPELEMNT"/>
</dbReference>
<evidence type="ECO:0000256" key="6">
    <source>
        <dbReference type="ARBA" id="ARBA00024343"/>
    </source>
</evidence>
<dbReference type="Pfam" id="PF00847">
    <property type="entry name" value="AP2"/>
    <property type="match status" value="1"/>
</dbReference>
<reference evidence="9" key="2">
    <citation type="submission" date="2021-03" db="UniProtKB">
        <authorList>
            <consortium name="EnsemblPlants"/>
        </authorList>
    </citation>
    <scope>IDENTIFICATION</scope>
</reference>
<dbReference type="GO" id="GO:0003677">
    <property type="term" value="F:DNA binding"/>
    <property type="evidence" value="ECO:0007669"/>
    <property type="project" value="UniProtKB-KW"/>
</dbReference>
<keyword evidence="2" id="KW-0805">Transcription regulation</keyword>
<dbReference type="SUPFAM" id="SSF54171">
    <property type="entry name" value="DNA-binding domain"/>
    <property type="match status" value="1"/>
</dbReference>
<evidence type="ECO:0000256" key="4">
    <source>
        <dbReference type="ARBA" id="ARBA00023163"/>
    </source>
</evidence>
<evidence type="ECO:0000313" key="10">
    <source>
        <dbReference type="Proteomes" id="UP000596660"/>
    </source>
</evidence>
<keyword evidence="10" id="KW-1185">Reference proteome</keyword>
<evidence type="ECO:0000256" key="2">
    <source>
        <dbReference type="ARBA" id="ARBA00023015"/>
    </source>
</evidence>
<dbReference type="InterPro" id="IPR050913">
    <property type="entry name" value="AP2/ERF_ERF"/>
</dbReference>
<dbReference type="PANTHER" id="PTHR31194:SF140">
    <property type="entry name" value="ETHYLENE-RESPONSIVE TRANSCRIPTION FACTOR CRF2"/>
    <property type="match status" value="1"/>
</dbReference>
<feature type="region of interest" description="Disordered" evidence="7">
    <location>
        <begin position="67"/>
        <end position="118"/>
    </location>
</feature>
<dbReference type="EnsemblPlants" id="AUR62001935-RA">
    <property type="protein sequence ID" value="AUR62001935-RA:cds"/>
    <property type="gene ID" value="AUR62001935"/>
</dbReference>
<dbReference type="InterPro" id="IPR001471">
    <property type="entry name" value="AP2/ERF_dom"/>
</dbReference>
<evidence type="ECO:0000259" key="8">
    <source>
        <dbReference type="PROSITE" id="PS51032"/>
    </source>
</evidence>
<dbReference type="AlphaFoldDB" id="A0A803KSC7"/>
<dbReference type="Gene3D" id="3.30.730.10">
    <property type="entry name" value="AP2/ERF domain"/>
    <property type="match status" value="1"/>
</dbReference>
<dbReference type="InterPro" id="IPR036955">
    <property type="entry name" value="AP2/ERF_dom_sf"/>
</dbReference>
<feature type="compositionally biased region" description="Basic residues" evidence="7">
    <location>
        <begin position="107"/>
        <end position="118"/>
    </location>
</feature>
<comment type="subcellular location">
    <subcellularLocation>
        <location evidence="1">Nucleus</location>
    </subcellularLocation>
</comment>
<protein>
    <recommendedName>
        <fullName evidence="8">AP2/ERF domain-containing protein</fullName>
    </recommendedName>
</protein>
<keyword evidence="4" id="KW-0804">Transcription</keyword>
<dbReference type="GO" id="GO:0003700">
    <property type="term" value="F:DNA-binding transcription factor activity"/>
    <property type="evidence" value="ECO:0007669"/>
    <property type="project" value="InterPro"/>
</dbReference>
<proteinExistence type="inferred from homology"/>
<dbReference type="SMART" id="SM00380">
    <property type="entry name" value="AP2"/>
    <property type="match status" value="1"/>
</dbReference>
<organism evidence="9 10">
    <name type="scientific">Chenopodium quinoa</name>
    <name type="common">Quinoa</name>
    <dbReference type="NCBI Taxonomy" id="63459"/>
    <lineage>
        <taxon>Eukaryota</taxon>
        <taxon>Viridiplantae</taxon>
        <taxon>Streptophyta</taxon>
        <taxon>Embryophyta</taxon>
        <taxon>Tracheophyta</taxon>
        <taxon>Spermatophyta</taxon>
        <taxon>Magnoliopsida</taxon>
        <taxon>eudicotyledons</taxon>
        <taxon>Gunneridae</taxon>
        <taxon>Pentapetalae</taxon>
        <taxon>Caryophyllales</taxon>
        <taxon>Chenopodiaceae</taxon>
        <taxon>Chenopodioideae</taxon>
        <taxon>Atripliceae</taxon>
        <taxon>Chenopodium</taxon>
    </lineage>
</organism>
<dbReference type="GO" id="GO:0005634">
    <property type="term" value="C:nucleus"/>
    <property type="evidence" value="ECO:0007669"/>
    <property type="project" value="UniProtKB-SubCell"/>
</dbReference>
<dbReference type="InterPro" id="IPR016177">
    <property type="entry name" value="DNA-bd_dom_sf"/>
</dbReference>
<evidence type="ECO:0000256" key="5">
    <source>
        <dbReference type="ARBA" id="ARBA00023242"/>
    </source>
</evidence>
<dbReference type="Gramene" id="AUR62001935-RA">
    <property type="protein sequence ID" value="AUR62001935-RA:cds"/>
    <property type="gene ID" value="AUR62001935"/>
</dbReference>